<keyword evidence="5 9" id="KW-0479">Metal-binding</keyword>
<organism evidence="11 12">
    <name type="scientific">Eremothecium gossypii (strain ATCC 10895 / CBS 109.51 / FGSC 9923 / NRRL Y-1056)</name>
    <name type="common">Yeast</name>
    <name type="synonym">Ashbya gossypii</name>
    <dbReference type="NCBI Taxonomy" id="284811"/>
    <lineage>
        <taxon>Eukaryota</taxon>
        <taxon>Fungi</taxon>
        <taxon>Dikarya</taxon>
        <taxon>Ascomycota</taxon>
        <taxon>Saccharomycotina</taxon>
        <taxon>Saccharomycetes</taxon>
        <taxon>Saccharomycetales</taxon>
        <taxon>Saccharomycetaceae</taxon>
        <taxon>Eremothecium</taxon>
    </lineage>
</organism>
<dbReference type="FunCoup" id="Q74Z01">
    <property type="interactions" value="765"/>
</dbReference>
<dbReference type="HOGENOM" id="CLU_001805_1_2_1"/>
<dbReference type="Gene3D" id="3.40.390.10">
    <property type="entry name" value="Collagenase (Catalytic Domain)"/>
    <property type="match status" value="1"/>
</dbReference>
<dbReference type="InterPro" id="IPR001567">
    <property type="entry name" value="Pept_M3A_M3B_dom"/>
</dbReference>
<dbReference type="GO" id="GO:0004222">
    <property type="term" value="F:metalloendopeptidase activity"/>
    <property type="evidence" value="ECO:0000318"/>
    <property type="project" value="GO_Central"/>
</dbReference>
<evidence type="ECO:0000256" key="3">
    <source>
        <dbReference type="ARBA" id="ARBA00022490"/>
    </source>
</evidence>
<dbReference type="GO" id="GO:0005758">
    <property type="term" value="C:mitochondrial intermembrane space"/>
    <property type="evidence" value="ECO:0000318"/>
    <property type="project" value="GO_Central"/>
</dbReference>
<dbReference type="EMBL" id="AE016820">
    <property type="protein sequence ID" value="AAS54896.1"/>
    <property type="molecule type" value="Genomic_DNA"/>
</dbReference>
<dbReference type="Pfam" id="PF01432">
    <property type="entry name" value="Peptidase_M3"/>
    <property type="match status" value="1"/>
</dbReference>
<dbReference type="FunFam" id="3.40.390.10:FF:000006">
    <property type="entry name" value="Thimet oligopeptidase 1"/>
    <property type="match status" value="1"/>
</dbReference>
<reference evidence="12" key="2">
    <citation type="journal article" date="2013" name="G3 (Bethesda)">
        <title>Genomes of Ashbya fungi isolated from insects reveal four mating-type loci, numerous translocations, lack of transposons, and distinct gene duplications.</title>
        <authorList>
            <person name="Dietrich F.S."/>
            <person name="Voegeli S."/>
            <person name="Kuo S."/>
            <person name="Philippsen P."/>
        </authorList>
    </citation>
    <scope>GENOME REANNOTATION</scope>
    <source>
        <strain evidence="12">ATCC 10895 / CBS 109.51 / FGSC 9923 / NRRL Y-1056</strain>
    </source>
</reference>
<evidence type="ECO:0000256" key="2">
    <source>
        <dbReference type="ARBA" id="ARBA00006040"/>
    </source>
</evidence>
<reference evidence="11 12" key="1">
    <citation type="journal article" date="2004" name="Science">
        <title>The Ashbya gossypii genome as a tool for mapping the ancient Saccharomyces cerevisiae genome.</title>
        <authorList>
            <person name="Dietrich F.S."/>
            <person name="Voegeli S."/>
            <person name="Brachat S."/>
            <person name="Lerch A."/>
            <person name="Gates K."/>
            <person name="Steiner S."/>
            <person name="Mohr C."/>
            <person name="Pohlmann R."/>
            <person name="Luedi P."/>
            <person name="Choi S."/>
            <person name="Wing R.A."/>
            <person name="Flavier A."/>
            <person name="Gaffney T.D."/>
            <person name="Philippsen P."/>
        </authorList>
    </citation>
    <scope>NUCLEOTIDE SEQUENCE [LARGE SCALE GENOMIC DNA]</scope>
    <source>
        <strain evidence="12">ATCC 10895 / CBS 109.51 / FGSC 9923 / NRRL Y-1056</strain>
    </source>
</reference>
<dbReference type="OrthoDB" id="534666at2759"/>
<evidence type="ECO:0000313" key="12">
    <source>
        <dbReference type="Proteomes" id="UP000000591"/>
    </source>
</evidence>
<dbReference type="GO" id="GO:0006518">
    <property type="term" value="P:peptide metabolic process"/>
    <property type="evidence" value="ECO:0000318"/>
    <property type="project" value="GO_Central"/>
</dbReference>
<keyword evidence="4 9" id="KW-0645">Protease</keyword>
<dbReference type="OMA" id="KNFQSAM"/>
<protein>
    <submittedName>
        <fullName evidence="11">AGR406Cp</fullName>
    </submittedName>
</protein>
<comment type="similarity">
    <text evidence="2 9">Belongs to the peptidase M3 family.</text>
</comment>
<dbReference type="InterPro" id="IPR045090">
    <property type="entry name" value="Pept_M3A_M3B"/>
</dbReference>
<proteinExistence type="inferred from homology"/>
<sequence>MKDLASLVPPQAAPSWNFSAQDVISLSHQLINQTEAVYHNVLQEKPPTIDNYIMPLIYHEEETDLLWNQLVFLRNVSPDPEIREASKNATSMLDDWIIGLTSKYDLYQHFDEVWAQYKDDEKFKKENFELYRYMEKDADGYRRSGMKVPVENRKRLDEVKSKIAAAELEFSSNLGEEVEYIAFTKEELEGVPDTVLNQFEKIIEGGVEKFKVTFKYPDIGPVLRLASNPETRRRASMADENRVAANEPLLFETLELRRELADLLGFKNFAAYNLDDKMAKNEETVLKFLNDLVEKLLPVGKNDLEILKKKKAEDYKSKNLTFDGEFYSWDTGYYTNKILRERYNVNPDDLAQYFPVESAIEGMLNIYTTLFRLKFVEITDECEKSVWHEDVKQFAVWNIDDEDNPKFQGWLYFDLHPRDGKYGHAANFGMVSAYRKRDGSKSYPVTILVTNFSKPTPTRPALLKLGELTTFFHELGHGIHDLVGSNDLESLNGPGSVPWDFVEAPSQMLEYWTARRDVLTMLSKHYETGEKIPKSLLDAWFSVGGLNSGLANLGQLKLGLFDMYVHTRDYKGAEVRKLWNDLTREIGLMNLKNYTSTGYDSFGHIMAGYAAGYYGYLWSQVFAADMYDTKFKPNPFNATVGVEYRDTILATGGLYDMTDNLRKFLGRDPNNKAFLRGLGLKAR</sequence>
<keyword evidence="6 9" id="KW-0378">Hydrolase</keyword>
<dbReference type="InParanoid" id="Q74Z01"/>
<accession>Q74Z01</accession>
<dbReference type="FunFam" id="1.20.1050.40:FF:000001">
    <property type="entry name" value="Thimet oligopeptidase 1"/>
    <property type="match status" value="1"/>
</dbReference>
<evidence type="ECO:0000256" key="6">
    <source>
        <dbReference type="ARBA" id="ARBA00022801"/>
    </source>
</evidence>
<evidence type="ECO:0000256" key="7">
    <source>
        <dbReference type="ARBA" id="ARBA00022833"/>
    </source>
</evidence>
<feature type="domain" description="Peptidase M3A/M3B catalytic" evidence="10">
    <location>
        <begin position="224"/>
        <end position="679"/>
    </location>
</feature>
<dbReference type="Gene3D" id="1.20.1050.40">
    <property type="entry name" value="Endopeptidase. Chain P, domain 1"/>
    <property type="match status" value="1"/>
</dbReference>
<evidence type="ECO:0000256" key="1">
    <source>
        <dbReference type="ARBA" id="ARBA00004496"/>
    </source>
</evidence>
<evidence type="ECO:0000259" key="10">
    <source>
        <dbReference type="Pfam" id="PF01432"/>
    </source>
</evidence>
<dbReference type="AlphaFoldDB" id="Q74Z01"/>
<dbReference type="Gene3D" id="1.10.1370.10">
    <property type="entry name" value="Neurolysin, domain 3"/>
    <property type="match status" value="1"/>
</dbReference>
<dbReference type="GO" id="GO:0046872">
    <property type="term" value="F:metal ion binding"/>
    <property type="evidence" value="ECO:0007669"/>
    <property type="project" value="UniProtKB-UniRule"/>
</dbReference>
<evidence type="ECO:0000256" key="8">
    <source>
        <dbReference type="ARBA" id="ARBA00023049"/>
    </source>
</evidence>
<dbReference type="PANTHER" id="PTHR11804">
    <property type="entry name" value="PROTEASE M3 THIMET OLIGOPEPTIDASE-RELATED"/>
    <property type="match status" value="1"/>
</dbReference>
<evidence type="ECO:0000313" key="11">
    <source>
        <dbReference type="EMBL" id="AAS54896.1"/>
    </source>
</evidence>
<evidence type="ECO:0000256" key="9">
    <source>
        <dbReference type="RuleBase" id="RU003435"/>
    </source>
</evidence>
<comment type="subcellular location">
    <subcellularLocation>
        <location evidence="1">Cytoplasm</location>
    </subcellularLocation>
</comment>
<dbReference type="CDD" id="cd06455">
    <property type="entry name" value="M3A_TOP"/>
    <property type="match status" value="1"/>
</dbReference>
<gene>
    <name evidence="11" type="ORF">AGOS_AGR406C</name>
</gene>
<name>Q74Z01_EREGS</name>
<dbReference type="RefSeq" id="NP_987072.1">
    <property type="nucleotide sequence ID" value="NM_212134.1"/>
</dbReference>
<dbReference type="InterPro" id="IPR024080">
    <property type="entry name" value="Neurolysin/TOP_N"/>
</dbReference>
<keyword evidence="7 9" id="KW-0862">Zinc</keyword>
<keyword evidence="12" id="KW-1185">Reference proteome</keyword>
<evidence type="ECO:0000256" key="4">
    <source>
        <dbReference type="ARBA" id="ARBA00022670"/>
    </source>
</evidence>
<dbReference type="InterPro" id="IPR024077">
    <property type="entry name" value="Neurolysin/TOP_dom2"/>
</dbReference>
<keyword evidence="8 9" id="KW-0482">Metalloprotease</keyword>
<keyword evidence="3" id="KW-0963">Cytoplasm</keyword>
<comment type="cofactor">
    <cofactor evidence="9">
        <name>Zn(2+)</name>
        <dbReference type="ChEBI" id="CHEBI:29105"/>
    </cofactor>
    <text evidence="9">Binds 1 zinc ion.</text>
</comment>
<dbReference type="GeneID" id="4623376"/>
<dbReference type="Proteomes" id="UP000000591">
    <property type="component" value="Chromosome VII"/>
</dbReference>
<dbReference type="InterPro" id="IPR024079">
    <property type="entry name" value="MetalloPept_cat_dom_sf"/>
</dbReference>
<dbReference type="SUPFAM" id="SSF55486">
    <property type="entry name" value="Metalloproteases ('zincins'), catalytic domain"/>
    <property type="match status" value="1"/>
</dbReference>
<evidence type="ECO:0000256" key="5">
    <source>
        <dbReference type="ARBA" id="ARBA00022723"/>
    </source>
</evidence>
<dbReference type="KEGG" id="ago:AGOS_AGR406C"/>
<dbReference type="GO" id="GO:0006508">
    <property type="term" value="P:proteolysis"/>
    <property type="evidence" value="ECO:0000318"/>
    <property type="project" value="GO_Central"/>
</dbReference>
<dbReference type="PANTHER" id="PTHR11804:SF84">
    <property type="entry name" value="SACCHAROLYSIN"/>
    <property type="match status" value="1"/>
</dbReference>
<dbReference type="eggNOG" id="KOG2089">
    <property type="taxonomic scope" value="Eukaryota"/>
</dbReference>
<dbReference type="MEROPS" id="M03.003"/>